<accession>A0A2D3T1Y0</accession>
<dbReference type="Proteomes" id="UP000230008">
    <property type="component" value="Chromosome"/>
</dbReference>
<evidence type="ECO:0000313" key="2">
    <source>
        <dbReference type="Proteomes" id="UP000230008"/>
    </source>
</evidence>
<dbReference type="SUPFAM" id="SSF54001">
    <property type="entry name" value="Cysteine proteinases"/>
    <property type="match status" value="1"/>
</dbReference>
<dbReference type="EMBL" id="CP017606">
    <property type="protein sequence ID" value="ATW29822.1"/>
    <property type="molecule type" value="Genomic_DNA"/>
</dbReference>
<dbReference type="AlphaFoldDB" id="A0A2D3T1Y0"/>
<dbReference type="Gene3D" id="3.90.70.20">
    <property type="match status" value="1"/>
</dbReference>
<sequence length="479" mass="55199">MTIFISKPVLKKLNEVLSLKHKQLNNFTSNNKIVAVSNCPCPVPTDVVDKKNLINKNKKKSSFMDMEKIKKDHKNINSNVDYYEKLASSFNGYYDMPFSQNDFLKDLLKSSLEKSELVLRGVNRAFPKDGVIFSENGVTLKSKEGVFLYEKTDSTLNDENIEDILDKNGFIIDFDEDTIFFSDAKNRLPLENGTTLTKEGVCVPLTLKWLSEQGTPLEEKFFNDLKTDDGYEEIAQLNIIYRLEHKSYSTDLAIKYFLKNYGDHIDRITGQVCKEKNFLQSLINSLDENNLYIVNLKEKIFNETTKIGLLDENGLAFKSLQDNNELLFKYLQDNHEEVKMLVIMCLIKKNQLTHPNISNQIPDASFSNKHYLGNTTDYMKFKNGNLEVKNSEQLPKHDGKHQVGFIKENDYGHSVGMYINNSTNTFRIFDPNIGQFSFNTIQDMHNMHAFLENKYKQKSSVDTDQNQNDSTNLKVISYV</sequence>
<protein>
    <recommendedName>
        <fullName evidence="3">Peptidase C58 YopT-type domain-containing protein</fullName>
    </recommendedName>
</protein>
<reference evidence="2" key="1">
    <citation type="submission" date="2016-10" db="EMBL/GenBank/DDBJ databases">
        <authorList>
            <person name="Chevignon G."/>
        </authorList>
    </citation>
    <scope>NUCLEOTIDE SEQUENCE [LARGE SCALE GENOMIC DNA]</scope>
    <source>
        <strain evidence="2">A2C</strain>
    </source>
</reference>
<reference evidence="2" key="2">
    <citation type="submission" date="2017-11" db="EMBL/GenBank/DDBJ databases">
        <title>PacBio sequencing of new strain of the secondary endosymbiont Candidatus Hamiltonella defensa.</title>
        <authorList>
            <person name="Strand M.R."/>
            <person name="Oliver K."/>
        </authorList>
    </citation>
    <scope>NUCLEOTIDE SEQUENCE [LARGE SCALE GENOMIC DNA]</scope>
    <source>
        <strain evidence="2">A2C</strain>
    </source>
</reference>
<dbReference type="InterPro" id="IPR038765">
    <property type="entry name" value="Papain-like_cys_pep_sf"/>
</dbReference>
<organism evidence="1 2">
    <name type="scientific">Candidatus Williamhamiltonella defendens</name>
    <dbReference type="NCBI Taxonomy" id="138072"/>
    <lineage>
        <taxon>Bacteria</taxon>
        <taxon>Pseudomonadati</taxon>
        <taxon>Pseudomonadota</taxon>
        <taxon>Gammaproteobacteria</taxon>
        <taxon>Enterobacterales</taxon>
        <taxon>Enterobacteriaceae</taxon>
        <taxon>aphid secondary symbionts</taxon>
        <taxon>Candidatus Williamhamiltonella</taxon>
    </lineage>
</organism>
<evidence type="ECO:0000313" key="1">
    <source>
        <dbReference type="EMBL" id="ATW29822.1"/>
    </source>
</evidence>
<evidence type="ECO:0008006" key="3">
    <source>
        <dbReference type="Google" id="ProtNLM"/>
    </source>
</evidence>
<proteinExistence type="predicted"/>
<name>A0A2D3T1Y0_9ENTR</name>
<dbReference type="RefSeq" id="WP_100103261.1">
    <property type="nucleotide sequence ID" value="NZ_CADIJJ010000025.1"/>
</dbReference>
<gene>
    <name evidence="1" type="ORF">BJP41_05135</name>
</gene>